<protein>
    <recommendedName>
        <fullName evidence="3">Tetratricopeptide repeat protein</fullName>
    </recommendedName>
</protein>
<gene>
    <name evidence="1" type="ORF">H9888_07325</name>
</gene>
<name>A0A9D1QDE3_9BACT</name>
<reference evidence="1" key="2">
    <citation type="submission" date="2021-04" db="EMBL/GenBank/DDBJ databases">
        <authorList>
            <person name="Gilroy R."/>
        </authorList>
    </citation>
    <scope>NUCLEOTIDE SEQUENCE</scope>
    <source>
        <strain evidence="1">ChiBcec15-1070</strain>
    </source>
</reference>
<evidence type="ECO:0000313" key="2">
    <source>
        <dbReference type="Proteomes" id="UP000823926"/>
    </source>
</evidence>
<accession>A0A9D1QDE3</accession>
<evidence type="ECO:0008006" key="3">
    <source>
        <dbReference type="Google" id="ProtNLM"/>
    </source>
</evidence>
<dbReference type="Proteomes" id="UP000823926">
    <property type="component" value="Unassembled WGS sequence"/>
</dbReference>
<dbReference type="AlphaFoldDB" id="A0A9D1QDE3"/>
<sequence length="199" mass="22458">MENPIGPYLDDYTRLEQPGVALQLYELVLTYPWFTLGRYLQLRALRATDEAGYRRLLRQNDVRLFTHPWPGVLLETGPVSLADNFSWGAANDLPPYTGGDTPSQPDTVSIIDQFLSNDEHGERMMPAPSPEDYPQEDISVESVTDDGENATETLAAIYLNQGMPDRAIEIYYKLSLKYPEKSTYFADLIARVQSQYGLG</sequence>
<proteinExistence type="predicted"/>
<organism evidence="1 2">
    <name type="scientific">Candidatus Rikenella faecigallinarum</name>
    <dbReference type="NCBI Taxonomy" id="2838745"/>
    <lineage>
        <taxon>Bacteria</taxon>
        <taxon>Pseudomonadati</taxon>
        <taxon>Bacteroidota</taxon>
        <taxon>Bacteroidia</taxon>
        <taxon>Bacteroidales</taxon>
        <taxon>Rikenellaceae</taxon>
        <taxon>Rikenella</taxon>
    </lineage>
</organism>
<comment type="caution">
    <text evidence="1">The sequence shown here is derived from an EMBL/GenBank/DDBJ whole genome shotgun (WGS) entry which is preliminary data.</text>
</comment>
<dbReference type="EMBL" id="DXHL01000033">
    <property type="protein sequence ID" value="HIW11290.1"/>
    <property type="molecule type" value="Genomic_DNA"/>
</dbReference>
<reference evidence="1" key="1">
    <citation type="journal article" date="2021" name="PeerJ">
        <title>Extensive microbial diversity within the chicken gut microbiome revealed by metagenomics and culture.</title>
        <authorList>
            <person name="Gilroy R."/>
            <person name="Ravi A."/>
            <person name="Getino M."/>
            <person name="Pursley I."/>
            <person name="Horton D.L."/>
            <person name="Alikhan N.F."/>
            <person name="Baker D."/>
            <person name="Gharbi K."/>
            <person name="Hall N."/>
            <person name="Watson M."/>
            <person name="Adriaenssens E.M."/>
            <person name="Foster-Nyarko E."/>
            <person name="Jarju S."/>
            <person name="Secka A."/>
            <person name="Antonio M."/>
            <person name="Oren A."/>
            <person name="Chaudhuri R.R."/>
            <person name="La Ragione R."/>
            <person name="Hildebrand F."/>
            <person name="Pallen M.J."/>
        </authorList>
    </citation>
    <scope>NUCLEOTIDE SEQUENCE</scope>
    <source>
        <strain evidence="1">ChiBcec15-1070</strain>
    </source>
</reference>
<evidence type="ECO:0000313" key="1">
    <source>
        <dbReference type="EMBL" id="HIW11290.1"/>
    </source>
</evidence>